<reference evidence="2 3" key="1">
    <citation type="submission" date="2017-12" db="EMBL/GenBank/DDBJ databases">
        <title>Comparative genomics of Botrytis spp.</title>
        <authorList>
            <person name="Valero-Jimenez C.A."/>
            <person name="Tapia P."/>
            <person name="Veloso J."/>
            <person name="Silva-Moreno E."/>
            <person name="Staats M."/>
            <person name="Valdes J.H."/>
            <person name="Van Kan J.A.L."/>
        </authorList>
    </citation>
    <scope>NUCLEOTIDE SEQUENCE [LARGE SCALE GENOMIC DNA]</scope>
    <source>
        <strain evidence="2 3">Be9601</strain>
    </source>
</reference>
<accession>A0A4Z1K102</accession>
<evidence type="ECO:0000313" key="2">
    <source>
        <dbReference type="EMBL" id="TGO79256.1"/>
    </source>
</evidence>
<dbReference type="AlphaFoldDB" id="A0A4Z1K102"/>
<evidence type="ECO:0000256" key="1">
    <source>
        <dbReference type="SAM" id="MobiDB-lite"/>
    </source>
</evidence>
<proteinExistence type="predicted"/>
<protein>
    <submittedName>
        <fullName evidence="2">Uncharacterized protein</fullName>
    </submittedName>
</protein>
<sequence>MTWYCDGGRILQSFRDIPRSSNLRMVGKRGIILRIMVWVERKAESRVPPPQYPVQSYCTYHSKKPGDEEHRTHIDEHGGDGGDDKNSWDYILVLNGSLYYQKRRVVSK</sequence>
<dbReference type="Proteomes" id="UP000297229">
    <property type="component" value="Unassembled WGS sequence"/>
</dbReference>
<gene>
    <name evidence="2" type="ORF">BELL_0038g00010</name>
</gene>
<comment type="caution">
    <text evidence="2">The sequence shown here is derived from an EMBL/GenBank/DDBJ whole genome shotgun (WGS) entry which is preliminary data.</text>
</comment>
<feature type="region of interest" description="Disordered" evidence="1">
    <location>
        <begin position="60"/>
        <end position="82"/>
    </location>
</feature>
<feature type="compositionally biased region" description="Basic and acidic residues" evidence="1">
    <location>
        <begin position="64"/>
        <end position="82"/>
    </location>
</feature>
<name>A0A4Z1K102_9HELO</name>
<keyword evidence="3" id="KW-1185">Reference proteome</keyword>
<evidence type="ECO:0000313" key="3">
    <source>
        <dbReference type="Proteomes" id="UP000297229"/>
    </source>
</evidence>
<dbReference type="EMBL" id="PQXM01000038">
    <property type="protein sequence ID" value="TGO79256.1"/>
    <property type="molecule type" value="Genomic_DNA"/>
</dbReference>
<organism evidence="2 3">
    <name type="scientific">Botrytis elliptica</name>
    <dbReference type="NCBI Taxonomy" id="278938"/>
    <lineage>
        <taxon>Eukaryota</taxon>
        <taxon>Fungi</taxon>
        <taxon>Dikarya</taxon>
        <taxon>Ascomycota</taxon>
        <taxon>Pezizomycotina</taxon>
        <taxon>Leotiomycetes</taxon>
        <taxon>Helotiales</taxon>
        <taxon>Sclerotiniaceae</taxon>
        <taxon>Botrytis</taxon>
    </lineage>
</organism>